<organism evidence="2">
    <name type="scientific">Zea mays</name>
    <name type="common">Maize</name>
    <dbReference type="NCBI Taxonomy" id="4577"/>
    <lineage>
        <taxon>Eukaryota</taxon>
        <taxon>Viridiplantae</taxon>
        <taxon>Streptophyta</taxon>
        <taxon>Embryophyta</taxon>
        <taxon>Tracheophyta</taxon>
        <taxon>Spermatophyta</taxon>
        <taxon>Magnoliopsida</taxon>
        <taxon>Liliopsida</taxon>
        <taxon>Poales</taxon>
        <taxon>Poaceae</taxon>
        <taxon>PACMAD clade</taxon>
        <taxon>Panicoideae</taxon>
        <taxon>Andropogonodae</taxon>
        <taxon>Andropogoneae</taxon>
        <taxon>Tripsacinae</taxon>
        <taxon>Zea</taxon>
    </lineage>
</organism>
<reference evidence="2" key="1">
    <citation type="journal article" date="2018" name="Nat. Genet.">
        <title>Extensive intraspecific gene order and gene structural variations between Mo17 and other maize genomes.</title>
        <authorList>
            <person name="Sun S."/>
            <person name="Zhou Y."/>
            <person name="Chen J."/>
            <person name="Shi J."/>
            <person name="Zhao H."/>
            <person name="Zhao H."/>
            <person name="Song W."/>
            <person name="Zhang M."/>
            <person name="Cui Y."/>
            <person name="Dong X."/>
            <person name="Liu H."/>
            <person name="Ma X."/>
            <person name="Jiao Y."/>
            <person name="Wang B."/>
            <person name="Wei X."/>
            <person name="Stein J.C."/>
            <person name="Glaubitz J.C."/>
            <person name="Lu F."/>
            <person name="Yu G."/>
            <person name="Liang C."/>
            <person name="Fengler K."/>
            <person name="Li B."/>
            <person name="Rafalski A."/>
            <person name="Schnable P.S."/>
            <person name="Ware D.H."/>
            <person name="Buckler E.S."/>
            <person name="Lai J."/>
        </authorList>
    </citation>
    <scope>NUCLEOTIDE SEQUENCE [LARGE SCALE GENOMIC DNA]</scope>
    <source>
        <tissue evidence="2">Seedling</tissue>
    </source>
</reference>
<dbReference type="GO" id="GO:0008081">
    <property type="term" value="F:phosphoric diester hydrolase activity"/>
    <property type="evidence" value="ECO:0007669"/>
    <property type="project" value="InterPro"/>
</dbReference>
<dbReference type="InterPro" id="IPR051057">
    <property type="entry name" value="PI-PLC_domain"/>
</dbReference>
<evidence type="ECO:0000313" key="2">
    <source>
        <dbReference type="EMBL" id="PWZ38965.1"/>
    </source>
</evidence>
<sequence length="424" mass="44501">MAVVATIRQRRCFVLVLGTAIVVAFSALFGTTSGAALVGDSCRASSSTSDGGGCGKGLRCTTCVPPPGTGPAACARTTPVDPKTHGTGLPFNRYSWLTTHNSFAVVGTKSPLGSAIISPPNQEDSVTDQLKNGVRGLMLDAYDFNDAVWFCHSFHGRCLTFTAYVPALSVLTEVRVFLDANPSEVVTVFLEDYAAPGSLSNTFNAAGLSKYWFPEAQMPSPSKGGGDWPLLRDMIADNHRLIVFTSKKGKQGTEGLAYQWDYVVETQYGSEGMADGSCPKRTESKPMDSKAQSLVLLNFFTSNPSQSWACSNNSAPLISRLNACYHASAKRWPNYIAVDFYMRSNGGGAPLATDIANGRLQCGHDNIAHCKISSASAPAPASASSPAPASASSPSPAPAPDFAATSPAISSSPGPAPGPLNSYY</sequence>
<dbReference type="Gene3D" id="3.20.20.190">
    <property type="entry name" value="Phosphatidylinositol (PI) phosphodiesterase"/>
    <property type="match status" value="1"/>
</dbReference>
<dbReference type="EMBL" id="NCVQ01000003">
    <property type="protein sequence ID" value="PWZ38965.1"/>
    <property type="molecule type" value="Genomic_DNA"/>
</dbReference>
<protein>
    <submittedName>
        <fullName evidence="2">PI-PLC X domain-containing protein</fullName>
    </submittedName>
</protein>
<dbReference type="Pfam" id="PF26178">
    <property type="entry name" value="PI-PLC_cat"/>
    <property type="match status" value="1"/>
</dbReference>
<dbReference type="GO" id="GO:0006629">
    <property type="term" value="P:lipid metabolic process"/>
    <property type="evidence" value="ECO:0007669"/>
    <property type="project" value="InterPro"/>
</dbReference>
<dbReference type="Proteomes" id="UP000251960">
    <property type="component" value="Chromosome 2"/>
</dbReference>
<dbReference type="CDD" id="cd08588">
    <property type="entry name" value="PI-PLCc_At5g67130_like"/>
    <property type="match status" value="1"/>
</dbReference>
<dbReference type="KEGG" id="zma:100274192"/>
<dbReference type="InterPro" id="IPR017946">
    <property type="entry name" value="PLC-like_Pdiesterase_TIM-brl"/>
</dbReference>
<dbReference type="PANTHER" id="PTHR13593">
    <property type="match status" value="1"/>
</dbReference>
<dbReference type="PANTHER" id="PTHR13593:SF48">
    <property type="entry name" value="OS04G0689300 PROTEIN"/>
    <property type="match status" value="1"/>
</dbReference>
<dbReference type="OMA" id="YSEQRAM"/>
<name>A0A8J8XZL5_MAIZE</name>
<dbReference type="OrthoDB" id="7984201at2759"/>
<dbReference type="PROSITE" id="PS50007">
    <property type="entry name" value="PIPLC_X_DOMAIN"/>
    <property type="match status" value="1"/>
</dbReference>
<evidence type="ECO:0000256" key="1">
    <source>
        <dbReference type="SAM" id="MobiDB-lite"/>
    </source>
</evidence>
<gene>
    <name evidence="2" type="primary">At5g67130_0</name>
    <name evidence="2" type="ORF">Zm00014a_010414</name>
</gene>
<proteinExistence type="predicted"/>
<feature type="region of interest" description="Disordered" evidence="1">
    <location>
        <begin position="377"/>
        <end position="424"/>
    </location>
</feature>
<dbReference type="SUPFAM" id="SSF51695">
    <property type="entry name" value="PLC-like phosphodiesterases"/>
    <property type="match status" value="1"/>
</dbReference>
<accession>A0A8J8XZL5</accession>
<dbReference type="HOGENOM" id="CLU_036028_0_0_1"/>
<feature type="compositionally biased region" description="Low complexity" evidence="1">
    <location>
        <begin position="377"/>
        <end position="413"/>
    </location>
</feature>
<comment type="caution">
    <text evidence="2">The sequence shown here is derived from an EMBL/GenBank/DDBJ whole genome shotgun (WGS) entry which is preliminary data.</text>
</comment>
<dbReference type="AlphaFoldDB" id="A0A8J8XZL5"/>